<sequence length="110" mass="11709">MATTAQGKIWLAAMGMQERLKWAHEDELPPESELDQIAASGFARNKGENEPEIGALSVPIRDVSGKIAATLSAFGMLNRFDDAMAETALPKLKAAAGDLAAELRASEVRA</sequence>
<evidence type="ECO:0000313" key="3">
    <source>
        <dbReference type="Proteomes" id="UP000632063"/>
    </source>
</evidence>
<dbReference type="InterPro" id="IPR050707">
    <property type="entry name" value="HTH_MetabolicPath_Reg"/>
</dbReference>
<dbReference type="EMBL" id="JACYXI010000006">
    <property type="protein sequence ID" value="MBD8892191.1"/>
    <property type="molecule type" value="Genomic_DNA"/>
</dbReference>
<dbReference type="SUPFAM" id="SSF55781">
    <property type="entry name" value="GAF domain-like"/>
    <property type="match status" value="1"/>
</dbReference>
<name>A0ABR9CMV6_9HYPH</name>
<dbReference type="Gene3D" id="3.30.450.40">
    <property type="match status" value="1"/>
</dbReference>
<proteinExistence type="predicted"/>
<accession>A0ABR9CMV6</accession>
<reference evidence="2 3" key="2">
    <citation type="journal article" date="2021" name="Int. J. Syst. Evol. Microbiol.">
        <title>Roseibium litorale sp. nov., isolated from a tidal flat sediment and proposal for the reclassification of Labrenzia polysiphoniae as Roseibium polysiphoniae comb. nov.</title>
        <authorList>
            <person name="Liu Y."/>
            <person name="Pei T."/>
            <person name="Du J."/>
            <person name="Chao M."/>
            <person name="Deng M.R."/>
            <person name="Zhu H."/>
        </authorList>
    </citation>
    <scope>NUCLEOTIDE SEQUENCE [LARGE SCALE GENOMIC DNA]</scope>
    <source>
        <strain evidence="2 3">4C16A</strain>
    </source>
</reference>
<dbReference type="PROSITE" id="PS51078">
    <property type="entry name" value="ICLR_ED"/>
    <property type="match status" value="1"/>
</dbReference>
<dbReference type="PANTHER" id="PTHR30136">
    <property type="entry name" value="HELIX-TURN-HELIX TRANSCRIPTIONAL REGULATOR, ICLR FAMILY"/>
    <property type="match status" value="1"/>
</dbReference>
<dbReference type="Proteomes" id="UP000632063">
    <property type="component" value="Unassembled WGS sequence"/>
</dbReference>
<dbReference type="Pfam" id="PF01614">
    <property type="entry name" value="IclR_C"/>
    <property type="match status" value="1"/>
</dbReference>
<keyword evidence="3" id="KW-1185">Reference proteome</keyword>
<comment type="caution">
    <text evidence="2">The sequence shown here is derived from an EMBL/GenBank/DDBJ whole genome shotgun (WGS) entry which is preliminary data.</text>
</comment>
<protein>
    <recommendedName>
        <fullName evidence="1">IclR-ED domain-containing protein</fullName>
    </recommendedName>
</protein>
<organism evidence="2 3">
    <name type="scientific">Roseibium litorale</name>
    <dbReference type="NCBI Taxonomy" id="2803841"/>
    <lineage>
        <taxon>Bacteria</taxon>
        <taxon>Pseudomonadati</taxon>
        <taxon>Pseudomonadota</taxon>
        <taxon>Alphaproteobacteria</taxon>
        <taxon>Hyphomicrobiales</taxon>
        <taxon>Stappiaceae</taxon>
        <taxon>Roseibium</taxon>
    </lineage>
</organism>
<gene>
    <name evidence="2" type="ORF">IG616_11570</name>
</gene>
<dbReference type="InterPro" id="IPR014757">
    <property type="entry name" value="Tscrpt_reg_IclR_C"/>
</dbReference>
<feature type="domain" description="IclR-ED" evidence="1">
    <location>
        <begin position="1"/>
        <end position="105"/>
    </location>
</feature>
<evidence type="ECO:0000259" key="1">
    <source>
        <dbReference type="PROSITE" id="PS51078"/>
    </source>
</evidence>
<reference evidence="3" key="1">
    <citation type="submission" date="2020-09" db="EMBL/GenBank/DDBJ databases">
        <title>The genome sequence of strain Labrenzia suaedae 4C16A.</title>
        <authorList>
            <person name="Liu Y."/>
        </authorList>
    </citation>
    <scope>NUCLEOTIDE SEQUENCE [LARGE SCALE GENOMIC DNA]</scope>
    <source>
        <strain evidence="3">4C16A</strain>
    </source>
</reference>
<dbReference type="InterPro" id="IPR029016">
    <property type="entry name" value="GAF-like_dom_sf"/>
</dbReference>
<dbReference type="PANTHER" id="PTHR30136:SF35">
    <property type="entry name" value="HTH-TYPE TRANSCRIPTIONAL REGULATOR RV1719"/>
    <property type="match status" value="1"/>
</dbReference>
<evidence type="ECO:0000313" key="2">
    <source>
        <dbReference type="EMBL" id="MBD8892191.1"/>
    </source>
</evidence>